<feature type="domain" description="UmuC" evidence="7">
    <location>
        <begin position="49"/>
        <end position="164"/>
    </location>
</feature>
<accession>A0ABT7AHX6</accession>
<dbReference type="PANTHER" id="PTHR35369">
    <property type="entry name" value="BLR3025 PROTEIN-RELATED"/>
    <property type="match status" value="1"/>
</dbReference>
<protein>
    <recommendedName>
        <fullName evidence="3">DNA-directed DNA polymerase</fullName>
        <ecNumber evidence="3">2.7.7.7</ecNumber>
    </recommendedName>
</protein>
<keyword evidence="11" id="KW-1185">Reference proteome</keyword>
<comment type="function">
    <text evidence="5">Poorly processive, error-prone DNA polymerase involved in untargeted mutagenesis. Copies undamaged DNA at stalled replication forks, which arise in vivo from mismatched or misaligned primer ends. These misaligned primers can be extended by PolIV. Exhibits no 3'-5' exonuclease (proofreading) activity. May be involved in translesional synthesis, in conjunction with the beta clamp from PolIII.</text>
</comment>
<comment type="cofactor">
    <cofactor evidence="1">
        <name>Mg(2+)</name>
        <dbReference type="ChEBI" id="CHEBI:18420"/>
    </cofactor>
</comment>
<dbReference type="CDD" id="cd03468">
    <property type="entry name" value="PolY_like"/>
    <property type="match status" value="1"/>
</dbReference>
<dbReference type="PANTHER" id="PTHR35369:SF2">
    <property type="entry name" value="BLR3025 PROTEIN"/>
    <property type="match status" value="1"/>
</dbReference>
<dbReference type="RefSeq" id="WP_283740969.1">
    <property type="nucleotide sequence ID" value="NZ_JASJEV010000007.1"/>
</dbReference>
<evidence type="ECO:0000259" key="8">
    <source>
        <dbReference type="Pfam" id="PF11799"/>
    </source>
</evidence>
<dbReference type="InterPro" id="IPR045443">
    <property type="entry name" value="DUF6504"/>
</dbReference>
<evidence type="ECO:0000256" key="5">
    <source>
        <dbReference type="ARBA" id="ARBA00025589"/>
    </source>
</evidence>
<evidence type="ECO:0000313" key="10">
    <source>
        <dbReference type="EMBL" id="MDJ1158968.1"/>
    </source>
</evidence>
<evidence type="ECO:0000313" key="11">
    <source>
        <dbReference type="Proteomes" id="UP001321492"/>
    </source>
</evidence>
<name>A0ABT7AHX6_9HYPH</name>
<dbReference type="EMBL" id="JASJEV010000007">
    <property type="protein sequence ID" value="MDJ1158968.1"/>
    <property type="molecule type" value="Genomic_DNA"/>
</dbReference>
<evidence type="ECO:0000259" key="7">
    <source>
        <dbReference type="Pfam" id="PF00817"/>
    </source>
</evidence>
<feature type="domain" description="DUF6504" evidence="9">
    <location>
        <begin position="461"/>
        <end position="531"/>
    </location>
</feature>
<dbReference type="InterPro" id="IPR050356">
    <property type="entry name" value="SulA_CellDiv_inhibitor"/>
</dbReference>
<comment type="catalytic activity">
    <reaction evidence="6">
        <text>DNA(n) + a 2'-deoxyribonucleoside 5'-triphosphate = DNA(n+1) + diphosphate</text>
        <dbReference type="Rhea" id="RHEA:22508"/>
        <dbReference type="Rhea" id="RHEA-COMP:17339"/>
        <dbReference type="Rhea" id="RHEA-COMP:17340"/>
        <dbReference type="ChEBI" id="CHEBI:33019"/>
        <dbReference type="ChEBI" id="CHEBI:61560"/>
        <dbReference type="ChEBI" id="CHEBI:173112"/>
        <dbReference type="EC" id="2.7.7.7"/>
    </reaction>
</comment>
<sequence>MPRIVSVWFPRWPITRFLQAQARVPPRDRRDPVDPALPFILSVEGSGGPRIAAVNAAGAALRLAVGDTLADARAKAGGLQVRPADPAADDAALNRLARWATRYTPSVAPWNEENGADGLFLDVTGATHLLGGEAGLLADLARRLARFGLPARLALAGTPGAAWAVAHYGGGAEGAGADAASPGVIVPSMIVPSGAEARALAPLPIAALRLPPAMCTTLRRLGVKRVADLMRNPRAPFATRFGKELLARLDRALGYLPEPISPLGPEPAYGACRQLLEPIGTKDAVATVAEDLMGDLAPQLARDGVGARMLALTLYRVDGGTFTLDIGLAAATRDPRHVARLAALRLDAAAETVDAGFGFETIRLDATAVEPVPELSRALVATGDRTAMRERHTRLVDALRQRLGPGSVRRLWPVESFVPERAVRARPAGGEAPAWPRPRTDRARPLLLLPRAEPAEVLALVPEGPPRRFRWRGVSHRVAGVQGPERIAAEWWHAPGATRDYYVVEDEAGRRFWLYREGLYGRETDAPRWFVHGLFG</sequence>
<dbReference type="EC" id="2.7.7.7" evidence="3"/>
<reference evidence="10 11" key="1">
    <citation type="submission" date="2023-05" db="EMBL/GenBank/DDBJ databases">
        <title>Chelatococcus sp. nov., a moderately thermophilic bacterium isolated from hot spring microbial mat.</title>
        <authorList>
            <person name="Hu C.-J."/>
            <person name="Li W.-J."/>
        </authorList>
    </citation>
    <scope>NUCLEOTIDE SEQUENCE [LARGE SCALE GENOMIC DNA]</scope>
    <source>
        <strain evidence="10 11">SYSU G07232</strain>
    </source>
</reference>
<dbReference type="Pfam" id="PF20114">
    <property type="entry name" value="DUF6504"/>
    <property type="match status" value="1"/>
</dbReference>
<evidence type="ECO:0000256" key="2">
    <source>
        <dbReference type="ARBA" id="ARBA00011245"/>
    </source>
</evidence>
<dbReference type="InterPro" id="IPR001126">
    <property type="entry name" value="UmuC"/>
</dbReference>
<dbReference type="Pfam" id="PF00817">
    <property type="entry name" value="IMS"/>
    <property type="match status" value="1"/>
</dbReference>
<evidence type="ECO:0000256" key="4">
    <source>
        <dbReference type="ARBA" id="ARBA00022763"/>
    </source>
</evidence>
<dbReference type="InterPro" id="IPR017961">
    <property type="entry name" value="DNA_pol_Y-fam_little_finger"/>
</dbReference>
<dbReference type="Pfam" id="PF11799">
    <property type="entry name" value="IMS_C"/>
    <property type="match status" value="1"/>
</dbReference>
<comment type="subunit">
    <text evidence="2">Monomer.</text>
</comment>
<evidence type="ECO:0000256" key="3">
    <source>
        <dbReference type="ARBA" id="ARBA00012417"/>
    </source>
</evidence>
<evidence type="ECO:0000256" key="1">
    <source>
        <dbReference type="ARBA" id="ARBA00001946"/>
    </source>
</evidence>
<dbReference type="Proteomes" id="UP001321492">
    <property type="component" value="Unassembled WGS sequence"/>
</dbReference>
<organism evidence="10 11">
    <name type="scientific">Chelatococcus albus</name>
    <dbReference type="NCBI Taxonomy" id="3047466"/>
    <lineage>
        <taxon>Bacteria</taxon>
        <taxon>Pseudomonadati</taxon>
        <taxon>Pseudomonadota</taxon>
        <taxon>Alphaproteobacteria</taxon>
        <taxon>Hyphomicrobiales</taxon>
        <taxon>Chelatococcaceae</taxon>
        <taxon>Chelatococcus</taxon>
    </lineage>
</organism>
<dbReference type="SUPFAM" id="SSF56672">
    <property type="entry name" value="DNA/RNA polymerases"/>
    <property type="match status" value="1"/>
</dbReference>
<keyword evidence="4" id="KW-0227">DNA damage</keyword>
<evidence type="ECO:0000259" key="9">
    <source>
        <dbReference type="Pfam" id="PF20114"/>
    </source>
</evidence>
<gene>
    <name evidence="10" type="ORF">QNA08_12055</name>
</gene>
<evidence type="ECO:0000256" key="6">
    <source>
        <dbReference type="ARBA" id="ARBA00049244"/>
    </source>
</evidence>
<comment type="caution">
    <text evidence="10">The sequence shown here is derived from an EMBL/GenBank/DDBJ whole genome shotgun (WGS) entry which is preliminary data.</text>
</comment>
<dbReference type="InterPro" id="IPR043502">
    <property type="entry name" value="DNA/RNA_pol_sf"/>
</dbReference>
<proteinExistence type="predicted"/>
<feature type="domain" description="DNA polymerase Y-family little finger" evidence="8">
    <location>
        <begin position="269"/>
        <end position="349"/>
    </location>
</feature>